<dbReference type="PANTHER" id="PTHR35370">
    <property type="entry name" value="CYTOPLASMIC PROTEIN-RELATED-RELATED"/>
    <property type="match status" value="1"/>
</dbReference>
<dbReference type="Pfam" id="PF05947">
    <property type="entry name" value="T6SS_TssF"/>
    <property type="match status" value="1"/>
</dbReference>
<gene>
    <name evidence="1" type="ORF">QU481_06285</name>
</gene>
<name>A0ABT7XL44_9NEIS</name>
<protein>
    <submittedName>
        <fullName evidence="1">Type VI secretion system baseplate subunit TssF</fullName>
    </submittedName>
</protein>
<proteinExistence type="predicted"/>
<evidence type="ECO:0000313" key="1">
    <source>
        <dbReference type="EMBL" id="MDN0074504.1"/>
    </source>
</evidence>
<dbReference type="RefSeq" id="WP_289829189.1">
    <property type="nucleotide sequence ID" value="NZ_JAUEDK010000008.1"/>
</dbReference>
<keyword evidence="2" id="KW-1185">Reference proteome</keyword>
<comment type="caution">
    <text evidence="1">The sequence shown here is derived from an EMBL/GenBank/DDBJ whole genome shotgun (WGS) entry which is preliminary data.</text>
</comment>
<dbReference type="Proteomes" id="UP001168540">
    <property type="component" value="Unassembled WGS sequence"/>
</dbReference>
<sequence>MSSKFARRYPKIAGRLQLEGDLCEVPHTERLIESFALLAARIHKKQDGECPEIAGSFLDVLYPYYQRPTIAKRYRIDRGRQCIPSRCRRKGKGKRKGTDLFWLCSRLFA</sequence>
<reference evidence="1" key="1">
    <citation type="submission" date="2023-06" db="EMBL/GenBank/DDBJ databases">
        <authorList>
            <person name="Zhang S."/>
        </authorList>
    </citation>
    <scope>NUCLEOTIDE SEQUENCE</scope>
    <source>
        <strain evidence="1">SG2303</strain>
    </source>
</reference>
<dbReference type="EMBL" id="JAUEDK010000008">
    <property type="protein sequence ID" value="MDN0074504.1"/>
    <property type="molecule type" value="Genomic_DNA"/>
</dbReference>
<accession>A0ABT7XL44</accession>
<dbReference type="PANTHER" id="PTHR35370:SF1">
    <property type="entry name" value="TYPE VI SECRETION SYSTEM COMPONENT TSSF1"/>
    <property type="match status" value="1"/>
</dbReference>
<evidence type="ECO:0000313" key="2">
    <source>
        <dbReference type="Proteomes" id="UP001168540"/>
    </source>
</evidence>
<dbReference type="InterPro" id="IPR010272">
    <property type="entry name" value="T6SS_TssF"/>
</dbReference>
<organism evidence="1 2">
    <name type="scientific">Crenobacter oryzisoli</name>
    <dbReference type="NCBI Taxonomy" id="3056844"/>
    <lineage>
        <taxon>Bacteria</taxon>
        <taxon>Pseudomonadati</taxon>
        <taxon>Pseudomonadota</taxon>
        <taxon>Betaproteobacteria</taxon>
        <taxon>Neisseriales</taxon>
        <taxon>Neisseriaceae</taxon>
        <taxon>Crenobacter</taxon>
    </lineage>
</organism>